<dbReference type="Proteomes" id="UP001064782">
    <property type="component" value="Unassembled WGS sequence"/>
</dbReference>
<dbReference type="InterPro" id="IPR032710">
    <property type="entry name" value="NTF2-like_dom_sf"/>
</dbReference>
<sequence length="492" mass="54448">MVGSGLRQGRGEVMAEISVVARAGVVSMVTDTIATRGERVVLNRVRTAFGDDRPDAFGIDVLAVVEIDSDEKILGRVVFDLDDFDAAIAKLDDCYLAGEAAPYARTWSAITDGYAALNRREIPLTTPDFVNIDHRPVAFAPGELTEFFRASWDLYREQTVYIEAVHRLGESGAVVIHAARGTSNQGLQTESRYVNLAMLDGEVCNRCEIFDESDLDLAIARFDQLSQPTPQLESAACQVYERFFRRFAARDWTALAQMYAEDICTDDRRQVVGSGTLRGREANVANMRAIAEAGTSDLTSSPIANRGTRITLTLLHSAMFQTDVLNLVEIDADERIKAVVVFDPDDVDAAFAELDARYRAGEAAPYLDTWSAINQGFAALNRRELFAATPDWVNINHRKGASIAPGEMPALLDAAWRAPSELSYRIVAAPRLNERGAVITHLTRETSHEGFQAEWRVISVIIFEGELVSRCEVFDEKDLDAALARFDELSRR</sequence>
<evidence type="ECO:0000313" key="1">
    <source>
        <dbReference type="EMBL" id="GLB82845.1"/>
    </source>
</evidence>
<accession>A0A9P3Q5B6</accession>
<dbReference type="EMBL" id="BRXE01000016">
    <property type="protein sequence ID" value="GLB82845.1"/>
    <property type="molecule type" value="Genomic_DNA"/>
</dbReference>
<gene>
    <name evidence="2" type="ORF">Mkiyose1413_18200</name>
    <name evidence="1" type="ORF">SRL2020028_21010</name>
</gene>
<dbReference type="SUPFAM" id="SSF54427">
    <property type="entry name" value="NTF2-like"/>
    <property type="match status" value="1"/>
</dbReference>
<organism evidence="2 3">
    <name type="scientific">Mycobacterium kiyosense</name>
    <dbReference type="NCBI Taxonomy" id="2871094"/>
    <lineage>
        <taxon>Bacteria</taxon>
        <taxon>Bacillati</taxon>
        <taxon>Actinomycetota</taxon>
        <taxon>Actinomycetes</taxon>
        <taxon>Mycobacteriales</taxon>
        <taxon>Mycobacteriaceae</taxon>
        <taxon>Mycobacterium</taxon>
    </lineage>
</organism>
<keyword evidence="3" id="KW-1185">Reference proteome</keyword>
<protein>
    <recommendedName>
        <fullName evidence="4">SnoaL-like domain-containing protein</fullName>
    </recommendedName>
</protein>
<dbReference type="EMBL" id="BRZI01000009">
    <property type="protein sequence ID" value="GLD29937.1"/>
    <property type="molecule type" value="Genomic_DNA"/>
</dbReference>
<dbReference type="Gene3D" id="3.10.450.50">
    <property type="match status" value="1"/>
</dbReference>
<evidence type="ECO:0008006" key="4">
    <source>
        <dbReference type="Google" id="ProtNLM"/>
    </source>
</evidence>
<reference evidence="2" key="1">
    <citation type="submission" date="2022-08" db="EMBL/GenBank/DDBJ databases">
        <title>Mycobacterium kiyosense sp. nov., scotochromogenic slow-glowing species isolated from respiratory specimens.</title>
        <authorList>
            <person name="Fukano H."/>
            <person name="Kazumi Y."/>
            <person name="Sakagami N."/>
            <person name="Ato M."/>
            <person name="Mitarai S."/>
            <person name="Hoshino Y."/>
        </authorList>
    </citation>
    <scope>NUCLEOTIDE SEQUENCE</scope>
    <source>
        <strain evidence="2">1413</strain>
        <strain evidence="1">SRL2020-028</strain>
    </source>
</reference>
<comment type="caution">
    <text evidence="2">The sequence shown here is derived from an EMBL/GenBank/DDBJ whole genome shotgun (WGS) entry which is preliminary data.</text>
</comment>
<evidence type="ECO:0000313" key="2">
    <source>
        <dbReference type="EMBL" id="GLD29937.1"/>
    </source>
</evidence>
<evidence type="ECO:0000313" key="3">
    <source>
        <dbReference type="Proteomes" id="UP001064782"/>
    </source>
</evidence>
<name>A0A9P3Q5B6_9MYCO</name>
<dbReference type="Proteomes" id="UP001165663">
    <property type="component" value="Unassembled WGS sequence"/>
</dbReference>
<dbReference type="AlphaFoldDB" id="A0A9P3Q5B6"/>
<proteinExistence type="predicted"/>